<dbReference type="Proteomes" id="UP000613840">
    <property type="component" value="Unassembled WGS sequence"/>
</dbReference>
<comment type="function">
    <text evidence="1">Alpha-L-fucosidase is responsible for hydrolyzing the alpha-1,6-linked fucose joined to the reducing-end N-acetylglucosamine of the carbohydrate moieties of glycoproteins.</text>
</comment>
<dbReference type="InterPro" id="IPR057739">
    <property type="entry name" value="Glyco_hydro_29_N"/>
</dbReference>
<reference evidence="8" key="2">
    <citation type="submission" date="2020-09" db="EMBL/GenBank/DDBJ databases">
        <authorList>
            <person name="Sun Q."/>
            <person name="Zhou Y."/>
        </authorList>
    </citation>
    <scope>NUCLEOTIDE SEQUENCE</scope>
    <source>
        <strain evidence="8">CGMCC 4.7306</strain>
    </source>
</reference>
<gene>
    <name evidence="8" type="ORF">GCM10011575_34370</name>
</gene>
<keyword evidence="5" id="KW-0378">Hydrolase</keyword>
<evidence type="ECO:0000313" key="9">
    <source>
        <dbReference type="Proteomes" id="UP000613840"/>
    </source>
</evidence>
<keyword evidence="6" id="KW-0326">Glycosidase</keyword>
<dbReference type="AlphaFoldDB" id="A0A917SDV3"/>
<dbReference type="GO" id="GO:0005764">
    <property type="term" value="C:lysosome"/>
    <property type="evidence" value="ECO:0007669"/>
    <property type="project" value="TreeGrafter"/>
</dbReference>
<evidence type="ECO:0000256" key="1">
    <source>
        <dbReference type="ARBA" id="ARBA00004071"/>
    </source>
</evidence>
<comment type="similarity">
    <text evidence="2">Belongs to the glycosyl hydrolase 29 family.</text>
</comment>
<dbReference type="PIRSF" id="PIRSF001092">
    <property type="entry name" value="Alpha-L-fucosidase"/>
    <property type="match status" value="1"/>
</dbReference>
<dbReference type="GO" id="GO:0006004">
    <property type="term" value="P:fucose metabolic process"/>
    <property type="evidence" value="ECO:0007669"/>
    <property type="project" value="InterPro"/>
</dbReference>
<evidence type="ECO:0000256" key="6">
    <source>
        <dbReference type="ARBA" id="ARBA00023295"/>
    </source>
</evidence>
<dbReference type="Gene3D" id="3.20.20.80">
    <property type="entry name" value="Glycosidases"/>
    <property type="match status" value="1"/>
</dbReference>
<dbReference type="GO" id="GO:0004560">
    <property type="term" value="F:alpha-L-fucosidase activity"/>
    <property type="evidence" value="ECO:0007669"/>
    <property type="project" value="InterPro"/>
</dbReference>
<dbReference type="PANTHER" id="PTHR10030">
    <property type="entry name" value="ALPHA-L-FUCOSIDASE"/>
    <property type="match status" value="1"/>
</dbReference>
<dbReference type="InterPro" id="IPR016286">
    <property type="entry name" value="FUC_metazoa-typ"/>
</dbReference>
<keyword evidence="4" id="KW-0732">Signal</keyword>
<evidence type="ECO:0000313" key="8">
    <source>
        <dbReference type="EMBL" id="GGL73165.1"/>
    </source>
</evidence>
<evidence type="ECO:0000256" key="5">
    <source>
        <dbReference type="ARBA" id="ARBA00022801"/>
    </source>
</evidence>
<dbReference type="PANTHER" id="PTHR10030:SF37">
    <property type="entry name" value="ALPHA-L-FUCOSIDASE-RELATED"/>
    <property type="match status" value="1"/>
</dbReference>
<dbReference type="PRINTS" id="PR00741">
    <property type="entry name" value="GLHYDRLASE29"/>
</dbReference>
<dbReference type="Pfam" id="PF01120">
    <property type="entry name" value="Alpha_L_fucos"/>
    <property type="match status" value="1"/>
</dbReference>
<name>A0A917SDV3_9ACTN</name>
<sequence>MPNFDEAAVRPAEYEKFEHETPDWYRDAKLGIFTHWGAYSVPGWAEPIGPLGTFEPEYWMAHNPYAEWYFNTIRIEGSPAQRHQQEVFGGADYDDFLDQWKAESFDPDAYLDVVASTGARYFIPVTKHHDGIALWDAPGTGDRNTVKRGPKRDLIQEFHDATLRHGLRFGVYYSTGLDWWFSKLPAITGSIDPNYRPLDKAYADYVYDHTIDLIERYQPSVLWADIEWPDAGKVPGDKSLIEVFERYYVAVPDGVVNDRFGSTHWDFRTSEYESGRAGEAKGTWENTRGIGFSFGYNQLDDETNSLSGPAAIKHFVDVVSRGGNLLLNIGPTAAGEIAPPQRRTLEALGAWNAANGDGIFGSRVLPADVARPSDDRWVRWTRTDGRAHAFVDLSETESAVLDVTPAAVEISGARASDGARVGTDDAGRVIVGLDGSTRPDGPVHVTLPLR</sequence>
<keyword evidence="9" id="KW-1185">Reference proteome</keyword>
<evidence type="ECO:0000256" key="4">
    <source>
        <dbReference type="ARBA" id="ARBA00022729"/>
    </source>
</evidence>
<reference evidence="8" key="1">
    <citation type="journal article" date="2014" name="Int. J. Syst. Evol. Microbiol.">
        <title>Complete genome sequence of Corynebacterium casei LMG S-19264T (=DSM 44701T), isolated from a smear-ripened cheese.</title>
        <authorList>
            <consortium name="US DOE Joint Genome Institute (JGI-PGF)"/>
            <person name="Walter F."/>
            <person name="Albersmeier A."/>
            <person name="Kalinowski J."/>
            <person name="Ruckert C."/>
        </authorList>
    </citation>
    <scope>NUCLEOTIDE SEQUENCE</scope>
    <source>
        <strain evidence="8">CGMCC 4.7306</strain>
    </source>
</reference>
<dbReference type="EMBL" id="BMMZ01000009">
    <property type="protein sequence ID" value="GGL73165.1"/>
    <property type="molecule type" value="Genomic_DNA"/>
</dbReference>
<proteinExistence type="inferred from homology"/>
<dbReference type="GO" id="GO:0016139">
    <property type="term" value="P:glycoside catabolic process"/>
    <property type="evidence" value="ECO:0007669"/>
    <property type="project" value="TreeGrafter"/>
</dbReference>
<comment type="caution">
    <text evidence="8">The sequence shown here is derived from an EMBL/GenBank/DDBJ whole genome shotgun (WGS) entry which is preliminary data.</text>
</comment>
<evidence type="ECO:0000256" key="2">
    <source>
        <dbReference type="ARBA" id="ARBA00007951"/>
    </source>
</evidence>
<evidence type="ECO:0000256" key="3">
    <source>
        <dbReference type="ARBA" id="ARBA00012662"/>
    </source>
</evidence>
<dbReference type="EC" id="3.2.1.51" evidence="3"/>
<protein>
    <recommendedName>
        <fullName evidence="3">alpha-L-fucosidase</fullName>
        <ecNumber evidence="3">3.2.1.51</ecNumber>
    </recommendedName>
</protein>
<dbReference type="InterPro" id="IPR017853">
    <property type="entry name" value="GH"/>
</dbReference>
<dbReference type="SUPFAM" id="SSF51445">
    <property type="entry name" value="(Trans)glycosidases"/>
    <property type="match status" value="1"/>
</dbReference>
<organism evidence="8 9">
    <name type="scientific">Microlunatus endophyticus</name>
    <dbReference type="NCBI Taxonomy" id="1716077"/>
    <lineage>
        <taxon>Bacteria</taxon>
        <taxon>Bacillati</taxon>
        <taxon>Actinomycetota</taxon>
        <taxon>Actinomycetes</taxon>
        <taxon>Propionibacteriales</taxon>
        <taxon>Propionibacteriaceae</taxon>
        <taxon>Microlunatus</taxon>
    </lineage>
</organism>
<accession>A0A917SDV3</accession>
<dbReference type="SMART" id="SM00812">
    <property type="entry name" value="Alpha_L_fucos"/>
    <property type="match status" value="1"/>
</dbReference>
<dbReference type="RefSeq" id="WP_188896605.1">
    <property type="nucleotide sequence ID" value="NZ_BMMZ01000009.1"/>
</dbReference>
<dbReference type="InterPro" id="IPR000933">
    <property type="entry name" value="Glyco_hydro_29"/>
</dbReference>
<feature type="domain" description="Glycoside hydrolase family 29 N-terminal" evidence="7">
    <location>
        <begin position="17"/>
        <end position="357"/>
    </location>
</feature>
<evidence type="ECO:0000259" key="7">
    <source>
        <dbReference type="Pfam" id="PF01120"/>
    </source>
</evidence>